<dbReference type="InterPro" id="IPR001094">
    <property type="entry name" value="Flavdoxin-like"/>
</dbReference>
<evidence type="ECO:0000256" key="1">
    <source>
        <dbReference type="ARBA" id="ARBA00001917"/>
    </source>
</evidence>
<dbReference type="InterPro" id="IPR001709">
    <property type="entry name" value="Flavoprot_Pyr_Nucl_cyt_Rdtase"/>
</dbReference>
<dbReference type="GO" id="GO:0050660">
    <property type="term" value="F:flavin adenine dinucleotide binding"/>
    <property type="evidence" value="ECO:0007669"/>
    <property type="project" value="TreeGrafter"/>
</dbReference>
<reference evidence="15" key="1">
    <citation type="submission" date="2020-01" db="EMBL/GenBank/DDBJ databases">
        <title>Genome Sequencing of Three Apophysomyces-Like Fungal Strains Confirms a Novel Fungal Genus in the Mucoromycota with divergent Burkholderia-like Endosymbiotic Bacteria.</title>
        <authorList>
            <person name="Stajich J.E."/>
            <person name="Macias A.M."/>
            <person name="Carter-House D."/>
            <person name="Lovett B."/>
            <person name="Kasson L.R."/>
            <person name="Berry K."/>
            <person name="Grigoriev I."/>
            <person name="Chang Y."/>
            <person name="Spatafora J."/>
            <person name="Kasson M.T."/>
        </authorList>
    </citation>
    <scope>NUCLEOTIDE SEQUENCE</scope>
    <source>
        <strain evidence="15">NRRL A-21654</strain>
    </source>
</reference>
<dbReference type="PRINTS" id="PR00371">
    <property type="entry name" value="FPNCR"/>
</dbReference>
<dbReference type="InterPro" id="IPR008254">
    <property type="entry name" value="Flavodoxin/NO_synth"/>
</dbReference>
<dbReference type="SUPFAM" id="SSF63380">
    <property type="entry name" value="Riboflavin synthase domain-like"/>
    <property type="match status" value="1"/>
</dbReference>
<dbReference type="PRINTS" id="PR00369">
    <property type="entry name" value="FLAVODOXIN"/>
</dbReference>
<gene>
    <name evidence="15" type="ORF">EC973_007342</name>
</gene>
<dbReference type="PROSITE" id="PS50902">
    <property type="entry name" value="FLAVODOXIN_LIKE"/>
    <property type="match status" value="1"/>
</dbReference>
<dbReference type="GO" id="GO:0009086">
    <property type="term" value="P:methionine biosynthetic process"/>
    <property type="evidence" value="ECO:0007669"/>
    <property type="project" value="UniProtKB-KW"/>
</dbReference>
<dbReference type="InterPro" id="IPR023173">
    <property type="entry name" value="NADPH_Cyt_P450_Rdtase_alpha"/>
</dbReference>
<dbReference type="SUPFAM" id="SSF52343">
    <property type="entry name" value="Ferredoxin reductase-like, C-terminal NADP-linked domain"/>
    <property type="match status" value="1"/>
</dbReference>
<evidence type="ECO:0000256" key="8">
    <source>
        <dbReference type="ARBA" id="ARBA00022857"/>
    </source>
</evidence>
<dbReference type="AlphaFoldDB" id="A0A8H7BXW7"/>
<evidence type="ECO:0000256" key="9">
    <source>
        <dbReference type="ARBA" id="ARBA00023002"/>
    </source>
</evidence>
<feature type="domain" description="Flavodoxin-like" evidence="13">
    <location>
        <begin position="8"/>
        <end position="149"/>
    </location>
</feature>
<evidence type="ECO:0000256" key="7">
    <source>
        <dbReference type="ARBA" id="ARBA00022827"/>
    </source>
</evidence>
<dbReference type="EMBL" id="JABAYA010000053">
    <property type="protein sequence ID" value="KAF7727581.1"/>
    <property type="molecule type" value="Genomic_DNA"/>
</dbReference>
<evidence type="ECO:0000256" key="11">
    <source>
        <dbReference type="ARBA" id="ARBA00039088"/>
    </source>
</evidence>
<evidence type="ECO:0000256" key="6">
    <source>
        <dbReference type="ARBA" id="ARBA00022691"/>
    </source>
</evidence>
<dbReference type="Gene3D" id="3.40.50.80">
    <property type="entry name" value="Nucleotide-binding domain of ferredoxin-NADP reductase (FNR) module"/>
    <property type="match status" value="1"/>
</dbReference>
<evidence type="ECO:0000313" key="16">
    <source>
        <dbReference type="Proteomes" id="UP000605846"/>
    </source>
</evidence>
<dbReference type="InterPro" id="IPR029039">
    <property type="entry name" value="Flavoprotein-like_sf"/>
</dbReference>
<dbReference type="PANTHER" id="PTHR19384">
    <property type="entry name" value="NITRIC OXIDE SYNTHASE-RELATED"/>
    <property type="match status" value="1"/>
</dbReference>
<dbReference type="Pfam" id="PF00175">
    <property type="entry name" value="NAD_binding_1"/>
    <property type="match status" value="1"/>
</dbReference>
<dbReference type="InterPro" id="IPR001433">
    <property type="entry name" value="OxRdtase_FAD/NAD-bd"/>
</dbReference>
<dbReference type="Gene3D" id="1.20.990.10">
    <property type="entry name" value="NADPH-cytochrome p450 Reductase, Chain A, domain 3"/>
    <property type="match status" value="1"/>
</dbReference>
<dbReference type="GO" id="GO:0005829">
    <property type="term" value="C:cytosol"/>
    <property type="evidence" value="ECO:0007669"/>
    <property type="project" value="TreeGrafter"/>
</dbReference>
<proteinExistence type="predicted"/>
<dbReference type="InterPro" id="IPR039261">
    <property type="entry name" value="FNR_nucleotide-bd"/>
</dbReference>
<evidence type="ECO:0000256" key="3">
    <source>
        <dbReference type="ARBA" id="ARBA00022605"/>
    </source>
</evidence>
<keyword evidence="5" id="KW-0288">FMN</keyword>
<keyword evidence="7" id="KW-0274">FAD</keyword>
<keyword evidence="9" id="KW-0560">Oxidoreductase</keyword>
<accession>A0A8H7BXW7</accession>
<dbReference type="Proteomes" id="UP000605846">
    <property type="component" value="Unassembled WGS sequence"/>
</dbReference>
<evidence type="ECO:0000256" key="2">
    <source>
        <dbReference type="ARBA" id="ARBA00001974"/>
    </source>
</evidence>
<keyword evidence="4" id="KW-0285">Flavoprotein</keyword>
<dbReference type="FunFam" id="3.40.50.360:FF:000059">
    <property type="entry name" value="5-methyltetrahydrofolate-homocysteine methyltransferase reductase"/>
    <property type="match status" value="1"/>
</dbReference>
<keyword evidence="8" id="KW-0521">NADP</keyword>
<keyword evidence="3" id="KW-0028">Amino-acid biosynthesis</keyword>
<protein>
    <recommendedName>
        <fullName evidence="12">Methionine synthase reductase</fullName>
        <ecNumber evidence="11">1.16.1.8</ecNumber>
    </recommendedName>
</protein>
<dbReference type="OrthoDB" id="1856718at2759"/>
<dbReference type="InterPro" id="IPR017938">
    <property type="entry name" value="Riboflavin_synthase-like_b-brl"/>
</dbReference>
<keyword evidence="10" id="KW-0486">Methionine biosynthesis</keyword>
<dbReference type="InterPro" id="IPR003097">
    <property type="entry name" value="CysJ-like_FAD-binding"/>
</dbReference>
<evidence type="ECO:0000256" key="10">
    <source>
        <dbReference type="ARBA" id="ARBA00023167"/>
    </source>
</evidence>
<evidence type="ECO:0000256" key="5">
    <source>
        <dbReference type="ARBA" id="ARBA00022643"/>
    </source>
</evidence>
<dbReference type="FunFam" id="1.20.990.10:FF:000007">
    <property type="entry name" value="Methionine synthase reductase"/>
    <property type="match status" value="1"/>
</dbReference>
<dbReference type="GO" id="GO:0030586">
    <property type="term" value="F:[methionine synthase] reductase (NADPH) activity"/>
    <property type="evidence" value="ECO:0007669"/>
    <property type="project" value="UniProtKB-EC"/>
</dbReference>
<keyword evidence="16" id="KW-1185">Reference proteome</keyword>
<evidence type="ECO:0000259" key="13">
    <source>
        <dbReference type="PROSITE" id="PS50902"/>
    </source>
</evidence>
<dbReference type="Gene3D" id="2.40.30.10">
    <property type="entry name" value="Translation factors"/>
    <property type="match status" value="1"/>
</dbReference>
<dbReference type="Gene3D" id="3.40.50.360">
    <property type="match status" value="1"/>
</dbReference>
<evidence type="ECO:0000313" key="15">
    <source>
        <dbReference type="EMBL" id="KAF7727581.1"/>
    </source>
</evidence>
<evidence type="ECO:0000256" key="12">
    <source>
        <dbReference type="ARBA" id="ARBA00040659"/>
    </source>
</evidence>
<organism evidence="15 16">
    <name type="scientific">Apophysomyces ossiformis</name>
    <dbReference type="NCBI Taxonomy" id="679940"/>
    <lineage>
        <taxon>Eukaryota</taxon>
        <taxon>Fungi</taxon>
        <taxon>Fungi incertae sedis</taxon>
        <taxon>Mucoromycota</taxon>
        <taxon>Mucoromycotina</taxon>
        <taxon>Mucoromycetes</taxon>
        <taxon>Mucorales</taxon>
        <taxon>Mucorineae</taxon>
        <taxon>Mucoraceae</taxon>
        <taxon>Apophysomyces</taxon>
    </lineage>
</organism>
<comment type="caution">
    <text evidence="15">The sequence shown here is derived from an EMBL/GenBank/DDBJ whole genome shotgun (WGS) entry which is preliminary data.</text>
</comment>
<comment type="cofactor">
    <cofactor evidence="1">
        <name>FMN</name>
        <dbReference type="ChEBI" id="CHEBI:58210"/>
    </cofactor>
</comment>
<dbReference type="GO" id="GO:0010181">
    <property type="term" value="F:FMN binding"/>
    <property type="evidence" value="ECO:0007669"/>
    <property type="project" value="InterPro"/>
</dbReference>
<dbReference type="Pfam" id="PF00258">
    <property type="entry name" value="Flavodoxin_1"/>
    <property type="match status" value="1"/>
</dbReference>
<evidence type="ECO:0000256" key="4">
    <source>
        <dbReference type="ARBA" id="ARBA00022630"/>
    </source>
</evidence>
<evidence type="ECO:0000259" key="14">
    <source>
        <dbReference type="PROSITE" id="PS51384"/>
    </source>
</evidence>
<dbReference type="EC" id="1.16.1.8" evidence="11"/>
<comment type="cofactor">
    <cofactor evidence="2">
        <name>FAD</name>
        <dbReference type="ChEBI" id="CHEBI:57692"/>
    </cofactor>
</comment>
<dbReference type="InterPro" id="IPR017927">
    <property type="entry name" value="FAD-bd_FR_type"/>
</dbReference>
<feature type="domain" description="FAD-binding FR-type" evidence="14">
    <location>
        <begin position="294"/>
        <end position="547"/>
    </location>
</feature>
<dbReference type="PROSITE" id="PS51384">
    <property type="entry name" value="FAD_FR"/>
    <property type="match status" value="1"/>
</dbReference>
<dbReference type="SUPFAM" id="SSF52218">
    <property type="entry name" value="Flavoproteins"/>
    <property type="match status" value="1"/>
</dbReference>
<name>A0A8H7BXW7_9FUNG</name>
<dbReference type="PANTHER" id="PTHR19384:SF84">
    <property type="entry name" value="METHIONINE SYNTHASE REDUCTASE"/>
    <property type="match status" value="1"/>
</dbReference>
<dbReference type="Pfam" id="PF00667">
    <property type="entry name" value="FAD_binding_1"/>
    <property type="match status" value="1"/>
</dbReference>
<sequence length="720" mass="80352">MAELASSYLILWASQTGNAEWIAKNIHSEAKRRGYQGECLVMDDYEKAPIDKAGVIIFVTSNTGDGDPPDNALKFWRFLRRQKQPDYLAHARVTILGLGDTNYSNFNNTGKRLERKVKELGATIFYPKGLADDAEGLELVVDPWIEKLWEVLPTVLSSDEELAKAAATEAEVEVVVEKTEDLTLEPYSMKARKRTLPENVEKYVDLPNSLVDKYSIEDRTNSLPPPVENYTDLPNSTLVNKQGHPLVIDLSGLEAGAKLTALPKVPAAAAQLGRVGPAKQNTAATVPHFVTVPGKLIYAGISKVRCLTTQDAVKRTLHLELDAGEEVTFEPGDAFGVIAPNDESLVEAILARLTTFEEGYKTLFDVQGESLPSHLANAKSVTLLDLLRYGVDLTSSPRKALFRLLADYTSDAKEKTTLMYICSKQGASQFNAIRDQVPTLLDILATFPSCKPPIERLLDVLPPHMPRYYSIANSPLKSPGKIHFAFNIVDYTTEYDVPRKGVATPWLDHLTGVIPHKVDKPTTVEFASRSIQVPIFLRQNVNSFVLPAETRRPMVLIGPGTGIAPFIGFVEHRHEQRRIRKMMGGVGTHPSRDIEKEFGDIWVYYGFRERNKDYLFEEELETFAKDGTIKKLALAVSRGTEKKTYVQDLLRTDAKELYDLIVNKDAAIYVCGDAKGMAKGVQDVLVDMLCEYGQLDKLEANKRLIEWMGNHKYLRDLIPD</sequence>
<keyword evidence="6" id="KW-0949">S-adenosyl-L-methionine</keyword>
<dbReference type="GO" id="GO:0050667">
    <property type="term" value="P:homocysteine metabolic process"/>
    <property type="evidence" value="ECO:0007669"/>
    <property type="project" value="TreeGrafter"/>
</dbReference>